<name>A0AAW8JB31_9GAMM</name>
<evidence type="ECO:0000313" key="1">
    <source>
        <dbReference type="EMBL" id="MDQ8936356.1"/>
    </source>
</evidence>
<accession>A0AAW8JB31</accession>
<sequence>MNPFTSTLIKVAIITLVLALQQLDLGYAKKTGSHICDYTTASCTEQIEFLN</sequence>
<reference evidence="1" key="1">
    <citation type="submission" date="2023-08" db="EMBL/GenBank/DDBJ databases">
        <title>Emergence of clinically-relevant ST2 carbapenem-resistant Acinetobacter baumannii strains in hospital sewages in Zhejiang, East of China.</title>
        <authorList>
            <person name="Kaichao C."/>
            <person name="Zhang R."/>
        </authorList>
    </citation>
    <scope>NUCLEOTIDE SEQUENCE</scope>
    <source>
        <strain evidence="1">M-RB-37</strain>
    </source>
</reference>
<dbReference type="Proteomes" id="UP001243844">
    <property type="component" value="Unassembled WGS sequence"/>
</dbReference>
<protein>
    <submittedName>
        <fullName evidence="1">Uncharacterized protein</fullName>
    </submittedName>
</protein>
<organism evidence="1 2">
    <name type="scientific">Acinetobacter rudis</name>
    <dbReference type="NCBI Taxonomy" id="632955"/>
    <lineage>
        <taxon>Bacteria</taxon>
        <taxon>Pseudomonadati</taxon>
        <taxon>Pseudomonadota</taxon>
        <taxon>Gammaproteobacteria</taxon>
        <taxon>Moraxellales</taxon>
        <taxon>Moraxellaceae</taxon>
        <taxon>Acinetobacter</taxon>
    </lineage>
</organism>
<gene>
    <name evidence="1" type="ORF">RFH47_11575</name>
</gene>
<proteinExistence type="predicted"/>
<dbReference type="AlphaFoldDB" id="A0AAW8JB31"/>
<dbReference type="RefSeq" id="WP_308981691.1">
    <property type="nucleotide sequence ID" value="NZ_JAVIDL010000022.1"/>
</dbReference>
<comment type="caution">
    <text evidence="1">The sequence shown here is derived from an EMBL/GenBank/DDBJ whole genome shotgun (WGS) entry which is preliminary data.</text>
</comment>
<evidence type="ECO:0000313" key="2">
    <source>
        <dbReference type="Proteomes" id="UP001243844"/>
    </source>
</evidence>
<dbReference type="EMBL" id="JAVIDL010000022">
    <property type="protein sequence ID" value="MDQ8936356.1"/>
    <property type="molecule type" value="Genomic_DNA"/>
</dbReference>